<feature type="compositionally biased region" description="Pro residues" evidence="20">
    <location>
        <begin position="717"/>
        <end position="726"/>
    </location>
</feature>
<name>T0R1I4_SAPDV</name>
<dbReference type="Gene3D" id="2.10.110.40">
    <property type="match status" value="1"/>
</dbReference>
<feature type="compositionally biased region" description="Pro residues" evidence="20">
    <location>
        <begin position="153"/>
        <end position="168"/>
    </location>
</feature>
<dbReference type="EC" id="2.3.1.48" evidence="3"/>
<sequence>MDKAFATDFGDASNFFYGNQFNPPGNGDASGGDDAAIEFPDELNNTTPNTNNNAMNPAQMNNAMLMQQQQQQYAAQFNPMLAAGYSSQFQMNPQLFMSQMTPQQRQYLQQQQYMMMQHQQRLLMAHQQQAAQSAAMLQAANANANANAAASVPPTPTPAPTSAPPTPAAPATTWQSPNDNPSRREVITRIIHFLQSQKPNAPPDWMRRLPQMAKKLEESLYRNAASKAEYMDPNTLKQRLQVVARSFHTMKQATATPATPQQPTSTPSRPATPTPVPTQGNLMQTFRARVGQIAALVAAPTAAQYNQRVQHMMGQLEQFRPMLVKQHHRLLLLRHATWCHSAECKVTDCAEMKTLWTHMPTCGQMSQCGVQHCISSKYLLSHFQQCSLGPCLVCQIVRVPLEAKDAAGQLIADPAVALTHLRQLQQAQQQAKLNATPRAADNNKPETLKRSASQMSIDTSSTSMQSLLQTPTQPPKPSPTQPAAVQQSGMMQPQPGMMPQQAGMVPQQPGMVPQQPGMMQPQPNMMQPQPGMMTQHPGMMQPQPNMMQPQPGMMPHQPGMMPQQPGMMPQQPGMMPQQPGMMPQHPGMMPQQPGMMQPNMVAMQQQQLMLQQKQQIEVLKKRFSEWTPEQLHAHSKKLEALAESLRSHMQKSAVDANKQMELFQGSMDPAARQRYQHAAMDAQRQLQDFKAKYQRCLTQYKIISFTIQSRSASISTPPTPPAPASTPPSATTTVATPPETTTMSPENAKPEPAAKKMKPELKPEVAMPADEPPGEAASPSTYMLPQMTDMEIRAHVASLQSQHCASLTVAQLKKKLEPLLRSMMDHKFGWVFSSPVDPIALNIPNYFDIIRRPMDFGTIKKKLDANLYKHLAPFAADVRLTFRNAMTYNNEESDVHQLAKDMLGDFNAELSKVEKEVAADEASARARDGACKLCGMESMVFEPAILYCNGECNTRIRRNCYYYCAPDNKYHCCTNCFPALPESISAPSNDGGPYEKSGLVRKKNDEVHEEPWVQCDHCNQWVHQVCALFHHKPGSESNEKTTTMSTAFHCPECLLSLRAKSPSAFPLEKKLLSAKHLPRSKLSDFLERRVQHLLAKEAEADPSTGKADALVIRQVSNIEKQLIVRDKMYARYKEHKIPSEHRFKSKCLCMFQETHGVSVLLFGMYVHEFDEQESAANQRRVYVSYLDSVNYLEPVHLRTKVYHEILIGYLEFVKQRGFHTAHIWACPPLKGDDYILYCHPESQKTPKSDRLRQWYVQMLLKAKEEGIVVDIHNMYDEYWSHAGASPMALPYFEGDYWVGLAEDLIEKMDEEEKADVKTKKPAKASINKLSKPNKRQGKDKDKSEAEVIDFSDPLMAKLGEVIKPMKEDFLVVNLFPCCKNCKSVVGAGTVWKETKPAPKTSAAFVCDSCYQASPLPEAAWVPTPLPLVLRDKCVDPDELVESEVFDTRQAFLSLCQANHYQFDDLRRAKHTSMMTLYHVGQPPNGYVYSCNVCSADITSGTRWHCNTCPDYDVCESCHTKKAQVHVHILEAIGTLNETMRKAREERAKSIALHMQLLVHASSCNAEKGNCTSLNCEKMKELLRHGGNCKLRATGGCTICRRVWALLQIHARQCRNAECSVPRCKDLREHLRKLALQQQLMDDRRRAAVTEQYRQLNTTEAPVEGASA</sequence>
<dbReference type="CDD" id="cd02249">
    <property type="entry name" value="ZZ"/>
    <property type="match status" value="1"/>
</dbReference>
<dbReference type="Pfam" id="PF08214">
    <property type="entry name" value="HAT_KAT11"/>
    <property type="match status" value="1"/>
</dbReference>
<feature type="domain" description="Bromo" evidence="21">
    <location>
        <begin position="824"/>
        <end position="896"/>
    </location>
</feature>
<dbReference type="PROSITE" id="PS01359">
    <property type="entry name" value="ZF_PHD_1"/>
    <property type="match status" value="1"/>
</dbReference>
<keyword evidence="4" id="KW-0488">Methylation</keyword>
<dbReference type="Pfam" id="PF16987">
    <property type="entry name" value="KIX_2"/>
    <property type="match status" value="1"/>
</dbReference>
<gene>
    <name evidence="25" type="ORF">SDRG_02838</name>
</gene>
<feature type="domain" description="TAZ-type" evidence="22">
    <location>
        <begin position="1543"/>
        <end position="1626"/>
    </location>
</feature>
<evidence type="ECO:0000256" key="11">
    <source>
        <dbReference type="ARBA" id="ARBA00023117"/>
    </source>
</evidence>
<dbReference type="GeneID" id="19943565"/>
<dbReference type="eggNOG" id="KOG1778">
    <property type="taxonomic scope" value="Eukaryota"/>
</dbReference>
<dbReference type="InterPro" id="IPR001487">
    <property type="entry name" value="Bromodomain"/>
</dbReference>
<dbReference type="InterPro" id="IPR038547">
    <property type="entry name" value="RING_CBP-p300_sf"/>
</dbReference>
<dbReference type="GO" id="GO:0045944">
    <property type="term" value="P:positive regulation of transcription by RNA polymerase II"/>
    <property type="evidence" value="ECO:0007669"/>
    <property type="project" value="TreeGrafter"/>
</dbReference>
<evidence type="ECO:0000256" key="16">
    <source>
        <dbReference type="ARBA" id="ARBA00048017"/>
    </source>
</evidence>
<keyword evidence="15" id="KW-0012">Acyltransferase</keyword>
<keyword evidence="10" id="KW-0805">Transcription regulation</keyword>
<dbReference type="SMART" id="SM00551">
    <property type="entry name" value="ZnF_TAZ"/>
    <property type="match status" value="2"/>
</dbReference>
<dbReference type="GO" id="GO:0003713">
    <property type="term" value="F:transcription coactivator activity"/>
    <property type="evidence" value="ECO:0007669"/>
    <property type="project" value="TreeGrafter"/>
</dbReference>
<dbReference type="SMART" id="SM00297">
    <property type="entry name" value="BROMO"/>
    <property type="match status" value="1"/>
</dbReference>
<keyword evidence="19" id="KW-0175">Coiled coil</keyword>
<keyword evidence="7 18" id="KW-0863">Zinc-finger</keyword>
<keyword evidence="9" id="KW-0156">Chromatin regulator</keyword>
<feature type="domain" description="CBP/p300-type HAT" evidence="24">
    <location>
        <begin position="1071"/>
        <end position="1484"/>
    </location>
</feature>
<dbReference type="GO" id="GO:0004402">
    <property type="term" value="F:histone acetyltransferase activity"/>
    <property type="evidence" value="ECO:0007669"/>
    <property type="project" value="InterPro"/>
</dbReference>
<feature type="region of interest" description="Disordered" evidence="20">
    <location>
        <begin position="428"/>
        <end position="499"/>
    </location>
</feature>
<evidence type="ECO:0000313" key="26">
    <source>
        <dbReference type="Proteomes" id="UP000030762"/>
    </source>
</evidence>
<dbReference type="InterPro" id="IPR036546">
    <property type="entry name" value="MED15_KIX"/>
</dbReference>
<dbReference type="PROSITE" id="PS51727">
    <property type="entry name" value="CBP_P300_HAT"/>
    <property type="match status" value="1"/>
</dbReference>
<dbReference type="SMART" id="SM01250">
    <property type="entry name" value="KAT11"/>
    <property type="match status" value="1"/>
</dbReference>
<dbReference type="GO" id="GO:0140297">
    <property type="term" value="F:DNA-binding transcription factor binding"/>
    <property type="evidence" value="ECO:0007669"/>
    <property type="project" value="UniProtKB-ARBA"/>
</dbReference>
<keyword evidence="6" id="KW-0479">Metal-binding</keyword>
<dbReference type="InterPro" id="IPR043145">
    <property type="entry name" value="Znf_ZZ_sf"/>
</dbReference>
<dbReference type="SMART" id="SM00291">
    <property type="entry name" value="ZnF_ZZ"/>
    <property type="match status" value="1"/>
</dbReference>
<dbReference type="InterPro" id="IPR013178">
    <property type="entry name" value="Histone_AcTrfase_Rtt109/CBP"/>
</dbReference>
<dbReference type="InterPro" id="IPR031162">
    <property type="entry name" value="CBP_P300_HAT"/>
</dbReference>
<keyword evidence="5" id="KW-0808">Transferase</keyword>
<feature type="domain" description="TAZ-type" evidence="22">
    <location>
        <begin position="317"/>
        <end position="397"/>
    </location>
</feature>
<dbReference type="PROSITE" id="PS01357">
    <property type="entry name" value="ZF_ZZ_1"/>
    <property type="match status" value="1"/>
</dbReference>
<evidence type="ECO:0000256" key="13">
    <source>
        <dbReference type="ARBA" id="ARBA00023163"/>
    </source>
</evidence>
<evidence type="ECO:0000256" key="12">
    <source>
        <dbReference type="ARBA" id="ARBA00023159"/>
    </source>
</evidence>
<dbReference type="InterPro" id="IPR036427">
    <property type="entry name" value="Bromodomain-like_sf"/>
</dbReference>
<dbReference type="eggNOG" id="KOG1474">
    <property type="taxonomic scope" value="Eukaryota"/>
</dbReference>
<keyword evidence="26" id="KW-1185">Reference proteome</keyword>
<feature type="compositionally biased region" description="Low complexity" evidence="20">
    <location>
        <begin position="459"/>
        <end position="471"/>
    </location>
</feature>
<comment type="subcellular location">
    <subcellularLocation>
        <location evidence="2">Nucleus</location>
    </subcellularLocation>
</comment>
<feature type="compositionally biased region" description="Basic and acidic residues" evidence="20">
    <location>
        <begin position="748"/>
        <end position="760"/>
    </location>
</feature>
<evidence type="ECO:0000256" key="19">
    <source>
        <dbReference type="SAM" id="Coils"/>
    </source>
</evidence>
<dbReference type="EMBL" id="JH767137">
    <property type="protein sequence ID" value="EQC40190.1"/>
    <property type="molecule type" value="Genomic_DNA"/>
</dbReference>
<dbReference type="SUPFAM" id="SSF57933">
    <property type="entry name" value="TAZ domain"/>
    <property type="match status" value="2"/>
</dbReference>
<evidence type="ECO:0000256" key="4">
    <source>
        <dbReference type="ARBA" id="ARBA00022481"/>
    </source>
</evidence>
<keyword evidence="8" id="KW-0862">Zinc</keyword>
<dbReference type="PANTHER" id="PTHR13808">
    <property type="entry name" value="CBP/P300-RELATED"/>
    <property type="match status" value="1"/>
</dbReference>
<dbReference type="PRINTS" id="PR00503">
    <property type="entry name" value="BROMODOMAIN"/>
</dbReference>
<dbReference type="InterPro" id="IPR010303">
    <property type="entry name" value="RING_CBP-p300"/>
</dbReference>
<evidence type="ECO:0000256" key="9">
    <source>
        <dbReference type="ARBA" id="ARBA00022853"/>
    </source>
</evidence>
<dbReference type="InterPro" id="IPR035898">
    <property type="entry name" value="TAZ_dom_sf"/>
</dbReference>
<dbReference type="InterPro" id="IPR019786">
    <property type="entry name" value="Zinc_finger_PHD-type_CS"/>
</dbReference>
<evidence type="ECO:0000256" key="15">
    <source>
        <dbReference type="ARBA" id="ARBA00023315"/>
    </source>
</evidence>
<protein>
    <recommendedName>
        <fullName evidence="3">histone acetyltransferase</fullName>
        <ecNumber evidence="3">2.3.1.48</ecNumber>
    </recommendedName>
</protein>
<dbReference type="Gene3D" id="1.20.1020.10">
    <property type="entry name" value="TAZ domain"/>
    <property type="match status" value="2"/>
</dbReference>
<feature type="region of interest" description="Disordered" evidence="20">
    <location>
        <begin position="252"/>
        <end position="277"/>
    </location>
</feature>
<keyword evidence="14" id="KW-0539">Nucleus</keyword>
<feature type="region of interest" description="Disordered" evidence="20">
    <location>
        <begin position="1312"/>
        <end position="1344"/>
    </location>
</feature>
<evidence type="ECO:0000256" key="3">
    <source>
        <dbReference type="ARBA" id="ARBA00013184"/>
    </source>
</evidence>
<dbReference type="Pfam" id="PF00569">
    <property type="entry name" value="ZZ"/>
    <property type="match status" value="1"/>
</dbReference>
<dbReference type="GO" id="GO:0000123">
    <property type="term" value="C:histone acetyltransferase complex"/>
    <property type="evidence" value="ECO:0007669"/>
    <property type="project" value="TreeGrafter"/>
</dbReference>
<dbReference type="RefSeq" id="XP_008606664.1">
    <property type="nucleotide sequence ID" value="XM_008608442.1"/>
</dbReference>
<evidence type="ECO:0000256" key="10">
    <source>
        <dbReference type="ARBA" id="ARBA00023015"/>
    </source>
</evidence>
<feature type="domain" description="ZZ-type" evidence="23">
    <location>
        <begin position="1485"/>
        <end position="1537"/>
    </location>
</feature>
<feature type="compositionally biased region" description="Low complexity" evidence="20">
    <location>
        <begin position="486"/>
        <end position="499"/>
    </location>
</feature>
<dbReference type="PROSITE" id="PS50134">
    <property type="entry name" value="ZF_TAZ"/>
    <property type="match status" value="2"/>
</dbReference>
<reference evidence="25 26" key="1">
    <citation type="submission" date="2012-04" db="EMBL/GenBank/DDBJ databases">
        <title>The Genome Sequence of Saprolegnia declina VS20.</title>
        <authorList>
            <consortium name="The Broad Institute Genome Sequencing Platform"/>
            <person name="Russ C."/>
            <person name="Nusbaum C."/>
            <person name="Tyler B."/>
            <person name="van West P."/>
            <person name="Dieguez-Uribeondo J."/>
            <person name="de Bruijn I."/>
            <person name="Tripathy S."/>
            <person name="Jiang R."/>
            <person name="Young S.K."/>
            <person name="Zeng Q."/>
            <person name="Gargeya S."/>
            <person name="Fitzgerald M."/>
            <person name="Haas B."/>
            <person name="Abouelleil A."/>
            <person name="Alvarado L."/>
            <person name="Arachchi H.M."/>
            <person name="Berlin A."/>
            <person name="Chapman S.B."/>
            <person name="Goldberg J."/>
            <person name="Griggs A."/>
            <person name="Gujja S."/>
            <person name="Hansen M."/>
            <person name="Howarth C."/>
            <person name="Imamovic A."/>
            <person name="Larimer J."/>
            <person name="McCowen C."/>
            <person name="Montmayeur A."/>
            <person name="Murphy C."/>
            <person name="Neiman D."/>
            <person name="Pearson M."/>
            <person name="Priest M."/>
            <person name="Roberts A."/>
            <person name="Saif S."/>
            <person name="Shea T."/>
            <person name="Sisk P."/>
            <person name="Sykes S."/>
            <person name="Wortman J."/>
            <person name="Nusbaum C."/>
            <person name="Birren B."/>
        </authorList>
    </citation>
    <scope>NUCLEOTIDE SEQUENCE [LARGE SCALE GENOMIC DNA]</scope>
    <source>
        <strain evidence="25 26">VS20</strain>
    </source>
</reference>
<feature type="region of interest" description="Disordered" evidence="20">
    <location>
        <begin position="710"/>
        <end position="760"/>
    </location>
</feature>
<evidence type="ECO:0000256" key="7">
    <source>
        <dbReference type="ARBA" id="ARBA00022771"/>
    </source>
</evidence>
<dbReference type="Pfam" id="PF00439">
    <property type="entry name" value="Bromodomain"/>
    <property type="match status" value="1"/>
</dbReference>
<dbReference type="GO" id="GO:0031490">
    <property type="term" value="F:chromatin DNA binding"/>
    <property type="evidence" value="ECO:0007669"/>
    <property type="project" value="TreeGrafter"/>
</dbReference>
<dbReference type="OrthoDB" id="899at2759"/>
<dbReference type="PANTHER" id="PTHR13808:SF1">
    <property type="entry name" value="HISTONE ACETYLTRANSFERASE"/>
    <property type="match status" value="1"/>
</dbReference>
<dbReference type="SUPFAM" id="SSF57903">
    <property type="entry name" value="FYVE/PHD zinc finger"/>
    <property type="match status" value="1"/>
</dbReference>
<dbReference type="InterPro" id="IPR036529">
    <property type="entry name" value="KIX_dom_sf"/>
</dbReference>
<dbReference type="PROSITE" id="PS50014">
    <property type="entry name" value="BROMODOMAIN_2"/>
    <property type="match status" value="1"/>
</dbReference>
<dbReference type="VEuPathDB" id="FungiDB:SDRG_02838"/>
<evidence type="ECO:0000256" key="14">
    <source>
        <dbReference type="ARBA" id="ARBA00023242"/>
    </source>
</evidence>
<feature type="region of interest" description="Disordered" evidence="20">
    <location>
        <begin position="147"/>
        <end position="181"/>
    </location>
</feature>
<keyword evidence="11 17" id="KW-0103">Bromodomain</keyword>
<feature type="compositionally biased region" description="Low complexity" evidence="20">
    <location>
        <begin position="252"/>
        <end position="269"/>
    </location>
</feature>
<comment type="catalytic activity">
    <reaction evidence="16">
        <text>L-lysyl-[protein] + acetyl-CoA = N(6)-acetyl-L-lysyl-[protein] + CoA + H(+)</text>
        <dbReference type="Rhea" id="RHEA:45948"/>
        <dbReference type="Rhea" id="RHEA-COMP:9752"/>
        <dbReference type="Rhea" id="RHEA-COMP:10731"/>
        <dbReference type="ChEBI" id="CHEBI:15378"/>
        <dbReference type="ChEBI" id="CHEBI:29969"/>
        <dbReference type="ChEBI" id="CHEBI:57287"/>
        <dbReference type="ChEBI" id="CHEBI:57288"/>
        <dbReference type="ChEBI" id="CHEBI:61930"/>
        <dbReference type="EC" id="2.3.1.48"/>
    </reaction>
</comment>
<dbReference type="PROSITE" id="PS50135">
    <property type="entry name" value="ZF_ZZ_2"/>
    <property type="match status" value="1"/>
</dbReference>
<keyword evidence="13" id="KW-0804">Transcription</keyword>
<evidence type="ECO:0000256" key="6">
    <source>
        <dbReference type="ARBA" id="ARBA00022723"/>
    </source>
</evidence>
<dbReference type="GO" id="GO:0008270">
    <property type="term" value="F:zinc ion binding"/>
    <property type="evidence" value="ECO:0007669"/>
    <property type="project" value="UniProtKB-KW"/>
</dbReference>
<dbReference type="OMA" id="NACTRDI"/>
<evidence type="ECO:0000256" key="17">
    <source>
        <dbReference type="PROSITE-ProRule" id="PRU00035"/>
    </source>
</evidence>
<evidence type="ECO:0000256" key="18">
    <source>
        <dbReference type="PROSITE-ProRule" id="PRU00228"/>
    </source>
</evidence>
<accession>T0R1I4</accession>
<feature type="coiled-coil region" evidence="19">
    <location>
        <begin position="672"/>
        <end position="699"/>
    </location>
</feature>
<evidence type="ECO:0000256" key="5">
    <source>
        <dbReference type="ARBA" id="ARBA00022679"/>
    </source>
</evidence>
<dbReference type="Gene3D" id="1.10.246.20">
    <property type="entry name" value="Coactivator CBP, KIX domain"/>
    <property type="match status" value="1"/>
</dbReference>
<dbReference type="Gene3D" id="1.20.920.10">
    <property type="entry name" value="Bromodomain-like"/>
    <property type="match status" value="1"/>
</dbReference>
<evidence type="ECO:0000256" key="2">
    <source>
        <dbReference type="ARBA" id="ARBA00004123"/>
    </source>
</evidence>
<dbReference type="Gene3D" id="3.30.40.10">
    <property type="entry name" value="Zinc/RING finger domain, C3HC4 (zinc finger)"/>
    <property type="match status" value="1"/>
</dbReference>
<comment type="function">
    <text evidence="1">Acetyltransferase enzyme. Acetylates histones, giving a specific tag for transcriptional activation.</text>
</comment>
<dbReference type="Proteomes" id="UP000030762">
    <property type="component" value="Unassembled WGS sequence"/>
</dbReference>
<evidence type="ECO:0000313" key="25">
    <source>
        <dbReference type="EMBL" id="EQC40190.1"/>
    </source>
</evidence>
<evidence type="ECO:0000259" key="22">
    <source>
        <dbReference type="PROSITE" id="PS50134"/>
    </source>
</evidence>
<dbReference type="InterPro" id="IPR000197">
    <property type="entry name" value="Znf_TAZ"/>
</dbReference>
<dbReference type="InParanoid" id="T0R1I4"/>
<evidence type="ECO:0000256" key="8">
    <source>
        <dbReference type="ARBA" id="ARBA00022833"/>
    </source>
</evidence>
<proteinExistence type="predicted"/>
<evidence type="ECO:0000256" key="20">
    <source>
        <dbReference type="SAM" id="MobiDB-lite"/>
    </source>
</evidence>
<dbReference type="Pfam" id="PF02135">
    <property type="entry name" value="zf-TAZ"/>
    <property type="match status" value="2"/>
</dbReference>
<keyword evidence="12" id="KW-0010">Activator</keyword>
<evidence type="ECO:0000259" key="23">
    <source>
        <dbReference type="PROSITE" id="PS50135"/>
    </source>
</evidence>
<evidence type="ECO:0000256" key="1">
    <source>
        <dbReference type="ARBA" id="ARBA00002581"/>
    </source>
</evidence>
<dbReference type="InterPro" id="IPR013083">
    <property type="entry name" value="Znf_RING/FYVE/PHD"/>
</dbReference>
<feature type="compositionally biased region" description="Low complexity" evidence="20">
    <location>
        <begin position="727"/>
        <end position="747"/>
    </location>
</feature>
<dbReference type="GO" id="GO:0005667">
    <property type="term" value="C:transcription regulator complex"/>
    <property type="evidence" value="ECO:0007669"/>
    <property type="project" value="TreeGrafter"/>
</dbReference>
<evidence type="ECO:0000259" key="21">
    <source>
        <dbReference type="PROSITE" id="PS50014"/>
    </source>
</evidence>
<dbReference type="InterPro" id="IPR000433">
    <property type="entry name" value="Znf_ZZ"/>
</dbReference>
<organism evidence="25 26">
    <name type="scientific">Saprolegnia diclina (strain VS20)</name>
    <dbReference type="NCBI Taxonomy" id="1156394"/>
    <lineage>
        <taxon>Eukaryota</taxon>
        <taxon>Sar</taxon>
        <taxon>Stramenopiles</taxon>
        <taxon>Oomycota</taxon>
        <taxon>Saprolegniomycetes</taxon>
        <taxon>Saprolegniales</taxon>
        <taxon>Saprolegniaceae</taxon>
        <taxon>Saprolegnia</taxon>
    </lineage>
</organism>
<dbReference type="SUPFAM" id="SSF47370">
    <property type="entry name" value="Bromodomain"/>
    <property type="match status" value="1"/>
</dbReference>
<dbReference type="GO" id="GO:0005634">
    <property type="term" value="C:nucleus"/>
    <property type="evidence" value="ECO:0007669"/>
    <property type="project" value="UniProtKB-SubCell"/>
</dbReference>
<dbReference type="SUPFAM" id="SSF57850">
    <property type="entry name" value="RING/U-box"/>
    <property type="match status" value="1"/>
</dbReference>
<dbReference type="STRING" id="1156394.T0R1I4"/>
<dbReference type="Gene3D" id="3.30.60.90">
    <property type="match status" value="1"/>
</dbReference>
<dbReference type="InterPro" id="IPR011011">
    <property type="entry name" value="Znf_FYVE_PHD"/>
</dbReference>
<dbReference type="CDD" id="cd15802">
    <property type="entry name" value="RING_CBP-p300"/>
    <property type="match status" value="1"/>
</dbReference>
<evidence type="ECO:0000259" key="24">
    <source>
        <dbReference type="PROSITE" id="PS51727"/>
    </source>
</evidence>